<comment type="caution">
    <text evidence="1">The sequence shown here is derived from an EMBL/GenBank/DDBJ whole genome shotgun (WGS) entry which is preliminary data.</text>
</comment>
<dbReference type="Proteomes" id="UP001629230">
    <property type="component" value="Unassembled WGS sequence"/>
</dbReference>
<reference evidence="1 2" key="1">
    <citation type="journal article" date="2024" name="Chem. Sci.">
        <title>Discovery of megapolipeptins by genome mining of a Burkholderiales bacteria collection.</title>
        <authorList>
            <person name="Paulo B.S."/>
            <person name="Recchia M.J.J."/>
            <person name="Lee S."/>
            <person name="Fergusson C.H."/>
            <person name="Romanowski S.B."/>
            <person name="Hernandez A."/>
            <person name="Krull N."/>
            <person name="Liu D.Y."/>
            <person name="Cavanagh H."/>
            <person name="Bos A."/>
            <person name="Gray C.A."/>
            <person name="Murphy B.T."/>
            <person name="Linington R.G."/>
            <person name="Eustaquio A.S."/>
        </authorList>
    </citation>
    <scope>NUCLEOTIDE SEQUENCE [LARGE SCALE GENOMIC DNA]</scope>
    <source>
        <strain evidence="1 2">RL17-350-BIC-A</strain>
    </source>
</reference>
<sequence length="77" mass="8714">MKYDCLIADAPPMTGGEYLTADELATLWREINAALIQELATTKVSLQDLLRLRHPAWNLVGRVHLTSLSLRKPIPFR</sequence>
<accession>A0ABW9AUK4</accession>
<dbReference type="RefSeq" id="WP_408178694.1">
    <property type="nucleotide sequence ID" value="NZ_JAQQEZ010000015.1"/>
</dbReference>
<proteinExistence type="predicted"/>
<protein>
    <submittedName>
        <fullName evidence="1">Uncharacterized protein</fullName>
    </submittedName>
</protein>
<name>A0ABW9AUK4_9BURK</name>
<evidence type="ECO:0000313" key="2">
    <source>
        <dbReference type="Proteomes" id="UP001629230"/>
    </source>
</evidence>
<evidence type="ECO:0000313" key="1">
    <source>
        <dbReference type="EMBL" id="MFM0003680.1"/>
    </source>
</evidence>
<organism evidence="1 2">
    <name type="scientific">Paraburkholderia dipogonis</name>
    <dbReference type="NCBI Taxonomy" id="1211383"/>
    <lineage>
        <taxon>Bacteria</taxon>
        <taxon>Pseudomonadati</taxon>
        <taxon>Pseudomonadota</taxon>
        <taxon>Betaproteobacteria</taxon>
        <taxon>Burkholderiales</taxon>
        <taxon>Burkholderiaceae</taxon>
        <taxon>Paraburkholderia</taxon>
    </lineage>
</organism>
<keyword evidence="2" id="KW-1185">Reference proteome</keyword>
<gene>
    <name evidence="1" type="ORF">PQR57_21945</name>
</gene>
<dbReference type="EMBL" id="JAQQEZ010000015">
    <property type="protein sequence ID" value="MFM0003680.1"/>
    <property type="molecule type" value="Genomic_DNA"/>
</dbReference>